<accession>A0AAW0FZL1</accession>
<protein>
    <recommendedName>
        <fullName evidence="1">FAD dependent oxidoreductase domain-containing protein</fullName>
    </recommendedName>
</protein>
<evidence type="ECO:0000313" key="3">
    <source>
        <dbReference type="Proteomes" id="UP001385951"/>
    </source>
</evidence>
<dbReference type="Proteomes" id="UP001385951">
    <property type="component" value="Unassembled WGS sequence"/>
</dbReference>
<dbReference type="Pfam" id="PF01266">
    <property type="entry name" value="DAO"/>
    <property type="match status" value="1"/>
</dbReference>
<organism evidence="2 3">
    <name type="scientific">Cerrena zonata</name>
    <dbReference type="NCBI Taxonomy" id="2478898"/>
    <lineage>
        <taxon>Eukaryota</taxon>
        <taxon>Fungi</taxon>
        <taxon>Dikarya</taxon>
        <taxon>Basidiomycota</taxon>
        <taxon>Agaricomycotina</taxon>
        <taxon>Agaricomycetes</taxon>
        <taxon>Polyporales</taxon>
        <taxon>Cerrenaceae</taxon>
        <taxon>Cerrena</taxon>
    </lineage>
</organism>
<dbReference type="InterPro" id="IPR006076">
    <property type="entry name" value="FAD-dep_OxRdtase"/>
</dbReference>
<dbReference type="GO" id="GO:0005770">
    <property type="term" value="C:late endosome"/>
    <property type="evidence" value="ECO:0007669"/>
    <property type="project" value="TreeGrafter"/>
</dbReference>
<dbReference type="GO" id="GO:0042147">
    <property type="term" value="P:retrograde transport, endosome to Golgi"/>
    <property type="evidence" value="ECO:0007669"/>
    <property type="project" value="TreeGrafter"/>
</dbReference>
<dbReference type="Gene3D" id="3.30.9.10">
    <property type="entry name" value="D-Amino Acid Oxidase, subunit A, domain 2"/>
    <property type="match status" value="1"/>
</dbReference>
<comment type="caution">
    <text evidence="2">The sequence shown here is derived from an EMBL/GenBank/DDBJ whole genome shotgun (WGS) entry which is preliminary data.</text>
</comment>
<reference evidence="2 3" key="1">
    <citation type="submission" date="2022-09" db="EMBL/GenBank/DDBJ databases">
        <authorList>
            <person name="Palmer J.M."/>
        </authorList>
    </citation>
    <scope>NUCLEOTIDE SEQUENCE [LARGE SCALE GENOMIC DNA]</scope>
    <source>
        <strain evidence="2 3">DSM 7382</strain>
    </source>
</reference>
<keyword evidence="3" id="KW-1185">Reference proteome</keyword>
<dbReference type="InterPro" id="IPR036188">
    <property type="entry name" value="FAD/NAD-bd_sf"/>
</dbReference>
<sequence length="397" mass="42649">MSTPSGEQRNIVIIGGGIIGSSKRGVAQGASGKAGGLVAKWAYPAELVNVTFPEHVRLAEKYDGANKWGWRYVNCGSWEGRGEVPRPRPRGRKQSLIAELGPDWETRKRIQKGLPGDLDWVKEELTDSYSAMAPEGQTAQIQPYLFTTTLLKFAKEKGVQVVGGRATSLNIDNSSKSITGVTYTDNETGATETLPATQVILAAGVWSPKLLPSLPISGTRAHSIILHFDPPRVFSPHVLFTEITMPIIPQLSSPSSPYTPPNNTVRVASPEIYARPTNEVYCCGPGDNPPVPETVDEVEVDHQATENVRQQVASISNELREGRVVRRQACFLPVVSKGGGPIVGSADHVAKGLIIATGHTCWGICNAPGTAKALAELIMEGEIKCADLSKLAPSKFI</sequence>
<proteinExistence type="predicted"/>
<name>A0AAW0FZL1_9APHY</name>
<dbReference type="SUPFAM" id="SSF51905">
    <property type="entry name" value="FAD/NAD(P)-binding domain"/>
    <property type="match status" value="1"/>
</dbReference>
<gene>
    <name evidence="2" type="ORF">QCA50_014120</name>
</gene>
<evidence type="ECO:0000313" key="2">
    <source>
        <dbReference type="EMBL" id="KAK7682737.1"/>
    </source>
</evidence>
<dbReference type="PANTHER" id="PTHR13847:SF185">
    <property type="entry name" value="FAD DEPENDENT OXIDOREDUCTASE SUPERFAMILY (AFU_ORTHOLOGUE AFUA_3G02360)"/>
    <property type="match status" value="1"/>
</dbReference>
<dbReference type="AlphaFoldDB" id="A0AAW0FZL1"/>
<evidence type="ECO:0000259" key="1">
    <source>
        <dbReference type="Pfam" id="PF01266"/>
    </source>
</evidence>
<dbReference type="PANTHER" id="PTHR13847">
    <property type="entry name" value="SARCOSINE DEHYDROGENASE-RELATED"/>
    <property type="match status" value="1"/>
</dbReference>
<dbReference type="EMBL" id="JASBNA010000034">
    <property type="protein sequence ID" value="KAK7682737.1"/>
    <property type="molecule type" value="Genomic_DNA"/>
</dbReference>
<dbReference type="GO" id="GO:0005829">
    <property type="term" value="C:cytosol"/>
    <property type="evidence" value="ECO:0007669"/>
    <property type="project" value="GOC"/>
</dbReference>
<feature type="domain" description="FAD dependent oxidoreductase" evidence="1">
    <location>
        <begin position="24"/>
        <end position="377"/>
    </location>
</feature>
<dbReference type="Gene3D" id="3.50.50.60">
    <property type="entry name" value="FAD/NAD(P)-binding domain"/>
    <property type="match status" value="1"/>
</dbReference>